<dbReference type="InterPro" id="IPR013106">
    <property type="entry name" value="Ig_V-set"/>
</dbReference>
<dbReference type="Gene3D" id="2.60.40.10">
    <property type="entry name" value="Immunoglobulins"/>
    <property type="match status" value="1"/>
</dbReference>
<dbReference type="InterPro" id="IPR050150">
    <property type="entry name" value="IgV_Light_Chain"/>
</dbReference>
<dbReference type="PROSITE" id="PS00290">
    <property type="entry name" value="IG_MHC"/>
    <property type="match status" value="1"/>
</dbReference>
<feature type="domain" description="Ig-like" evidence="2">
    <location>
        <begin position="29"/>
        <end position="100"/>
    </location>
</feature>
<proteinExistence type="predicted"/>
<protein>
    <submittedName>
        <fullName evidence="3">Ig kappa chain V-I region Walker</fullName>
    </submittedName>
</protein>
<dbReference type="PROSITE" id="PS50835">
    <property type="entry name" value="IG_LIKE"/>
    <property type="match status" value="1"/>
</dbReference>
<evidence type="ECO:0000256" key="1">
    <source>
        <dbReference type="SAM" id="MobiDB-lite"/>
    </source>
</evidence>
<reference evidence="4" key="2">
    <citation type="journal article" date="2013" name="Nat. Commun.">
        <title>Genome of the Chinese tree shrew.</title>
        <authorList>
            <person name="Fan Y."/>
            <person name="Huang Z.Y."/>
            <person name="Cao C.C."/>
            <person name="Chen C.S."/>
            <person name="Chen Y.X."/>
            <person name="Fan D.D."/>
            <person name="He J."/>
            <person name="Hou H.L."/>
            <person name="Hu L."/>
            <person name="Hu X.T."/>
            <person name="Jiang X.T."/>
            <person name="Lai R."/>
            <person name="Lang Y.S."/>
            <person name="Liang B."/>
            <person name="Liao S.G."/>
            <person name="Mu D."/>
            <person name="Ma Y.Y."/>
            <person name="Niu Y.Y."/>
            <person name="Sun X.Q."/>
            <person name="Xia J.Q."/>
            <person name="Xiao J."/>
            <person name="Xiong Z.Q."/>
            <person name="Xu L."/>
            <person name="Yang L."/>
            <person name="Zhang Y."/>
            <person name="Zhao W."/>
            <person name="Zhao X.D."/>
            <person name="Zheng Y.T."/>
            <person name="Zhou J.M."/>
            <person name="Zhu Y.B."/>
            <person name="Zhang G.J."/>
            <person name="Wang J."/>
            <person name="Yao Y.G."/>
        </authorList>
    </citation>
    <scope>NUCLEOTIDE SEQUENCE [LARGE SCALE GENOMIC DNA]</scope>
</reference>
<dbReference type="AlphaFoldDB" id="L9JAK1"/>
<dbReference type="Proteomes" id="UP000011518">
    <property type="component" value="Unassembled WGS sequence"/>
</dbReference>
<dbReference type="InterPro" id="IPR036179">
    <property type="entry name" value="Ig-like_dom_sf"/>
</dbReference>
<dbReference type="Pfam" id="PF07686">
    <property type="entry name" value="V-set"/>
    <property type="match status" value="1"/>
</dbReference>
<reference evidence="4" key="1">
    <citation type="submission" date="2012-07" db="EMBL/GenBank/DDBJ databases">
        <title>Genome of the Chinese tree shrew, a rising model animal genetically related to primates.</title>
        <authorList>
            <person name="Zhang G."/>
            <person name="Fan Y."/>
            <person name="Yao Y."/>
            <person name="Huang Z."/>
        </authorList>
    </citation>
    <scope>NUCLEOTIDE SEQUENCE [LARGE SCALE GENOMIC DNA]</scope>
</reference>
<dbReference type="InParanoid" id="L9JAK1"/>
<feature type="region of interest" description="Disordered" evidence="1">
    <location>
        <begin position="48"/>
        <end position="69"/>
    </location>
</feature>
<accession>L9JAK1</accession>
<dbReference type="InterPro" id="IPR003006">
    <property type="entry name" value="Ig/MHC_CS"/>
</dbReference>
<dbReference type="STRING" id="246437.L9JAK1"/>
<gene>
    <name evidence="3" type="ORF">TREES_T100018041</name>
</gene>
<sequence length="100" mass="11163">MKPKLLPTLTIDIHLSVLGYDGWRSNYYVDWYQQRPGKGPRFVMQVGPSGISGSKENGTLNHFSGSGSGPDQFLTIQNLQEDDESDYHCEVNHGSGRSYV</sequence>
<evidence type="ECO:0000313" key="3">
    <source>
        <dbReference type="EMBL" id="ELW47610.1"/>
    </source>
</evidence>
<dbReference type="SUPFAM" id="SSF48726">
    <property type="entry name" value="Immunoglobulin"/>
    <property type="match status" value="1"/>
</dbReference>
<evidence type="ECO:0000259" key="2">
    <source>
        <dbReference type="PROSITE" id="PS50835"/>
    </source>
</evidence>
<organism evidence="3 4">
    <name type="scientific">Tupaia chinensis</name>
    <name type="common">Chinese tree shrew</name>
    <name type="synonym">Tupaia belangeri chinensis</name>
    <dbReference type="NCBI Taxonomy" id="246437"/>
    <lineage>
        <taxon>Eukaryota</taxon>
        <taxon>Metazoa</taxon>
        <taxon>Chordata</taxon>
        <taxon>Craniata</taxon>
        <taxon>Vertebrata</taxon>
        <taxon>Euteleostomi</taxon>
        <taxon>Mammalia</taxon>
        <taxon>Eutheria</taxon>
        <taxon>Euarchontoglires</taxon>
        <taxon>Scandentia</taxon>
        <taxon>Tupaiidae</taxon>
        <taxon>Tupaia</taxon>
    </lineage>
</organism>
<dbReference type="PANTHER" id="PTHR23267">
    <property type="entry name" value="IMMUNOGLOBULIN LIGHT CHAIN"/>
    <property type="match status" value="1"/>
</dbReference>
<dbReference type="SMART" id="SM00406">
    <property type="entry name" value="IGv"/>
    <property type="match status" value="1"/>
</dbReference>
<keyword evidence="4" id="KW-1185">Reference proteome</keyword>
<feature type="compositionally biased region" description="Polar residues" evidence="1">
    <location>
        <begin position="51"/>
        <end position="65"/>
    </location>
</feature>
<dbReference type="EMBL" id="KB321097">
    <property type="protein sequence ID" value="ELW47610.1"/>
    <property type="molecule type" value="Genomic_DNA"/>
</dbReference>
<name>L9JAK1_TUPCH</name>
<dbReference type="InterPro" id="IPR007110">
    <property type="entry name" value="Ig-like_dom"/>
</dbReference>
<dbReference type="InterPro" id="IPR013783">
    <property type="entry name" value="Ig-like_fold"/>
</dbReference>
<evidence type="ECO:0000313" key="4">
    <source>
        <dbReference type="Proteomes" id="UP000011518"/>
    </source>
</evidence>